<dbReference type="EMBL" id="WJBH02000001">
    <property type="protein sequence ID" value="KAI9564835.1"/>
    <property type="molecule type" value="Genomic_DNA"/>
</dbReference>
<feature type="chain" id="PRO_5042239698" description="Ig-like domain-containing protein" evidence="1">
    <location>
        <begin position="33"/>
        <end position="375"/>
    </location>
</feature>
<name>A0AAD5LLC7_9CRUS</name>
<dbReference type="PANTHER" id="PTHR23279:SF3">
    <property type="entry name" value="DEFECTIVE PROBOSCIS EXTENSION RESPONSE 18"/>
    <property type="match status" value="1"/>
</dbReference>
<dbReference type="SMART" id="SM00406">
    <property type="entry name" value="IGv"/>
    <property type="match status" value="1"/>
</dbReference>
<keyword evidence="1" id="KW-0732">Signal</keyword>
<comment type="caution">
    <text evidence="3">The sequence shown here is derived from an EMBL/GenBank/DDBJ whole genome shotgun (WGS) entry which is preliminary data.</text>
</comment>
<keyword evidence="4" id="KW-1185">Reference proteome</keyword>
<accession>A0AAD5LLC7</accession>
<dbReference type="Proteomes" id="UP000820818">
    <property type="component" value="Linkage Group LG1"/>
</dbReference>
<gene>
    <name evidence="3" type="ORF">GHT06_008576</name>
</gene>
<protein>
    <recommendedName>
        <fullName evidence="2">Ig-like domain-containing protein</fullName>
    </recommendedName>
</protein>
<dbReference type="SMART" id="SM00408">
    <property type="entry name" value="IGc2"/>
    <property type="match status" value="2"/>
</dbReference>
<dbReference type="SUPFAM" id="SSF48726">
    <property type="entry name" value="Immunoglobulin"/>
    <property type="match status" value="2"/>
</dbReference>
<feature type="domain" description="Ig-like" evidence="2">
    <location>
        <begin position="96"/>
        <end position="188"/>
    </location>
</feature>
<dbReference type="Gene3D" id="2.60.40.10">
    <property type="entry name" value="Immunoglobulins"/>
    <property type="match status" value="2"/>
</dbReference>
<dbReference type="FunFam" id="2.60.40.10:FF:003221">
    <property type="entry name" value="Si:ch73-296e2.3"/>
    <property type="match status" value="1"/>
</dbReference>
<dbReference type="AlphaFoldDB" id="A0AAD5LLC7"/>
<organism evidence="3 4">
    <name type="scientific">Daphnia sinensis</name>
    <dbReference type="NCBI Taxonomy" id="1820382"/>
    <lineage>
        <taxon>Eukaryota</taxon>
        <taxon>Metazoa</taxon>
        <taxon>Ecdysozoa</taxon>
        <taxon>Arthropoda</taxon>
        <taxon>Crustacea</taxon>
        <taxon>Branchiopoda</taxon>
        <taxon>Diplostraca</taxon>
        <taxon>Cladocera</taxon>
        <taxon>Anomopoda</taxon>
        <taxon>Daphniidae</taxon>
        <taxon>Daphnia</taxon>
        <taxon>Daphnia similis group</taxon>
    </lineage>
</organism>
<evidence type="ECO:0000313" key="3">
    <source>
        <dbReference type="EMBL" id="KAI9564835.1"/>
    </source>
</evidence>
<dbReference type="InterPro" id="IPR003598">
    <property type="entry name" value="Ig_sub2"/>
</dbReference>
<proteinExistence type="predicted"/>
<dbReference type="InterPro" id="IPR007110">
    <property type="entry name" value="Ig-like_dom"/>
</dbReference>
<dbReference type="InterPro" id="IPR013783">
    <property type="entry name" value="Ig-like_fold"/>
</dbReference>
<dbReference type="Pfam" id="PF07686">
    <property type="entry name" value="V-set"/>
    <property type="match status" value="1"/>
</dbReference>
<dbReference type="PANTHER" id="PTHR23279">
    <property type="entry name" value="DEFECTIVE PROBOSCIS EXTENSION RESPONSE DPR -RELATED"/>
    <property type="match status" value="1"/>
</dbReference>
<reference evidence="3 4" key="1">
    <citation type="submission" date="2022-05" db="EMBL/GenBank/DDBJ databases">
        <title>A multi-omics perspective on studying reproductive biology in Daphnia sinensis.</title>
        <authorList>
            <person name="Jia J."/>
        </authorList>
    </citation>
    <scope>NUCLEOTIDE SEQUENCE [LARGE SCALE GENOMIC DNA]</scope>
    <source>
        <strain evidence="3 4">WSL</strain>
    </source>
</reference>
<feature type="signal peptide" evidence="1">
    <location>
        <begin position="1"/>
        <end position="32"/>
    </location>
</feature>
<dbReference type="GO" id="GO:0032589">
    <property type="term" value="C:neuron projection membrane"/>
    <property type="evidence" value="ECO:0007669"/>
    <property type="project" value="TreeGrafter"/>
</dbReference>
<evidence type="ECO:0000313" key="4">
    <source>
        <dbReference type="Proteomes" id="UP000820818"/>
    </source>
</evidence>
<dbReference type="Pfam" id="PF00047">
    <property type="entry name" value="ig"/>
    <property type="match status" value="1"/>
</dbReference>
<evidence type="ECO:0000256" key="1">
    <source>
        <dbReference type="SAM" id="SignalP"/>
    </source>
</evidence>
<sequence>MAAKIWPSGRIVNGRLLVFVYLAVHHVRVGVAYETDTKDDSDQLFAQGKCWQKDVLDLDGGWTSLRASGQHHHHHHHHRHAYLPELEPMRMEMRPPYGIQSPNHQVTVKMAIAYGGVARLPCPVRQLGNKTVSWMKYSDDSVQLLTVGNGTYSNDNRLAIAWRYPGNWTLQISSLELQDTGCYQCQVNTHPPIGLFVYLHIRGEQYEMHEPSPPSPMRLSAFKNPAQKRDTYPHQFKRPAVAIVDEGNVSISEAVFKNGALIRLVCQVRQADRDNFSLHWKIGSTILNHDTQRGGVSVKTERKGRDAVSWLLMARANSRDSGIYSCSVDNRSEAIVSVHVIQGEQQAAVQELTGVAVRHFSVWILLFVIGHSVLY</sequence>
<feature type="domain" description="Ig-like" evidence="2">
    <location>
        <begin position="239"/>
        <end position="337"/>
    </location>
</feature>
<dbReference type="GO" id="GO:0050808">
    <property type="term" value="P:synapse organization"/>
    <property type="evidence" value="ECO:0007669"/>
    <property type="project" value="TreeGrafter"/>
</dbReference>
<dbReference type="SMART" id="SM00409">
    <property type="entry name" value="IG"/>
    <property type="match status" value="2"/>
</dbReference>
<dbReference type="InterPro" id="IPR036179">
    <property type="entry name" value="Ig-like_dom_sf"/>
</dbReference>
<dbReference type="InterPro" id="IPR013151">
    <property type="entry name" value="Immunoglobulin_dom"/>
</dbReference>
<dbReference type="PROSITE" id="PS50835">
    <property type="entry name" value="IG_LIKE"/>
    <property type="match status" value="2"/>
</dbReference>
<dbReference type="InterPro" id="IPR003599">
    <property type="entry name" value="Ig_sub"/>
</dbReference>
<dbReference type="InterPro" id="IPR037448">
    <property type="entry name" value="Zig-8"/>
</dbReference>
<dbReference type="InterPro" id="IPR013106">
    <property type="entry name" value="Ig_V-set"/>
</dbReference>
<evidence type="ECO:0000259" key="2">
    <source>
        <dbReference type="PROSITE" id="PS50835"/>
    </source>
</evidence>